<sequence>MKAIVSEKASEGLKLVSRDIEPLRASEVQLKVITCGICLGDEVGMHHGAFYPLTPGHEIVGEIKAIGEGVHAIQSAMDDGNPWKFKAGQRVGLGWFSGYCKECYNCRRGYLTGCKLANATGLTRHGGWSEYVNADYTALVPWPKDIDPNQAPMMCAGLTVFNAIRNSSKCKPGNNVGIIGMGGLGTIAIPLVKAFGMNPIVISGSKQKESKAEELGASAFISRQDPNFVNQIKEHTDSPYGYGYGPGGVDLLLTTSPDVDTASKIIEGGLAMEAEVIMLSEPADLQFKVPVIPLLMKRATIKGWSAGCPRDVEDLLVFCRQHSIWNVVEEVKLEDVTRKFQEIGKGIGRFVIRF</sequence>
<evidence type="ECO:0000259" key="6">
    <source>
        <dbReference type="SMART" id="SM00829"/>
    </source>
</evidence>
<dbReference type="InterPro" id="IPR036291">
    <property type="entry name" value="NAD(P)-bd_dom_sf"/>
</dbReference>
<dbReference type="EMBL" id="JH668226">
    <property type="protein sequence ID" value="EIM22868.1"/>
    <property type="molecule type" value="Genomic_DNA"/>
</dbReference>
<dbReference type="Proteomes" id="UP000005242">
    <property type="component" value="Unassembled WGS sequence"/>
</dbReference>
<feature type="domain" description="Enoyl reductase (ER)" evidence="6">
    <location>
        <begin position="8"/>
        <end position="352"/>
    </location>
</feature>
<keyword evidence="3 5" id="KW-0862">Zinc</keyword>
<dbReference type="Pfam" id="PF08240">
    <property type="entry name" value="ADH_N"/>
    <property type="match status" value="1"/>
</dbReference>
<dbReference type="InterPro" id="IPR020843">
    <property type="entry name" value="ER"/>
</dbReference>
<dbReference type="OrthoDB" id="1560166at2759"/>
<reference evidence="7 8" key="1">
    <citation type="journal article" date="2012" name="Fungal Genet. Biol.">
        <title>The genome of the xerotolerant mold Wallemia sebi reveals adaptations to osmotic stress and suggests cryptic sexual reproduction.</title>
        <authorList>
            <person name="Padamsee M."/>
            <person name="Kumar T.K.A."/>
            <person name="Riley R."/>
            <person name="Binder M."/>
            <person name="Boyd A."/>
            <person name="Calvo A.M."/>
            <person name="Furukawa K."/>
            <person name="Hesse C."/>
            <person name="Hohmann S."/>
            <person name="James T.Y."/>
            <person name="LaButti K."/>
            <person name="Lapidus A."/>
            <person name="Lindquist E."/>
            <person name="Lucas S."/>
            <person name="Miller K."/>
            <person name="Shantappa S."/>
            <person name="Grigoriev I.V."/>
            <person name="Hibbett D.S."/>
            <person name="McLaughlin D.J."/>
            <person name="Spatafora J.W."/>
            <person name="Aime M.C."/>
        </authorList>
    </citation>
    <scope>NUCLEOTIDE SEQUENCE [LARGE SCALE GENOMIC DNA]</scope>
    <source>
        <strain evidence="8">ATCC MYA-4683 / CBS 633.66</strain>
    </source>
</reference>
<dbReference type="InParanoid" id="I4YFX6"/>
<accession>I4YFX6</accession>
<dbReference type="HOGENOM" id="CLU_026673_20_1_1"/>
<dbReference type="AlphaFoldDB" id="I4YFX6"/>
<dbReference type="GO" id="GO:0016616">
    <property type="term" value="F:oxidoreductase activity, acting on the CH-OH group of donors, NAD or NADP as acceptor"/>
    <property type="evidence" value="ECO:0007669"/>
    <property type="project" value="InterPro"/>
</dbReference>
<evidence type="ECO:0000256" key="1">
    <source>
        <dbReference type="ARBA" id="ARBA00001947"/>
    </source>
</evidence>
<evidence type="ECO:0000256" key="3">
    <source>
        <dbReference type="ARBA" id="ARBA00022833"/>
    </source>
</evidence>
<evidence type="ECO:0000313" key="7">
    <source>
        <dbReference type="EMBL" id="EIM22868.1"/>
    </source>
</evidence>
<dbReference type="GeneID" id="18471943"/>
<keyword evidence="8" id="KW-1185">Reference proteome</keyword>
<dbReference type="STRING" id="671144.I4YFX6"/>
<protein>
    <submittedName>
        <fullName evidence="7">GroES-like protein</fullName>
    </submittedName>
</protein>
<name>I4YFX6_WALMC</name>
<dbReference type="InterPro" id="IPR013149">
    <property type="entry name" value="ADH-like_C"/>
</dbReference>
<dbReference type="InterPro" id="IPR013154">
    <property type="entry name" value="ADH-like_N"/>
</dbReference>
<dbReference type="InterPro" id="IPR011032">
    <property type="entry name" value="GroES-like_sf"/>
</dbReference>
<comment type="similarity">
    <text evidence="5">Belongs to the zinc-containing alcohol dehydrogenase family.</text>
</comment>
<gene>
    <name evidence="7" type="ORF">WALSEDRAFT_36092</name>
</gene>
<dbReference type="GO" id="GO:0008270">
    <property type="term" value="F:zinc ion binding"/>
    <property type="evidence" value="ECO:0007669"/>
    <property type="project" value="InterPro"/>
</dbReference>
<dbReference type="PANTHER" id="PTHR42683">
    <property type="entry name" value="ALDEHYDE REDUCTASE"/>
    <property type="match status" value="1"/>
</dbReference>
<dbReference type="InterPro" id="IPR047109">
    <property type="entry name" value="CAD-like"/>
</dbReference>
<dbReference type="OMA" id="KKDFAFQ"/>
<comment type="cofactor">
    <cofactor evidence="1 5">
        <name>Zn(2+)</name>
        <dbReference type="ChEBI" id="CHEBI:29105"/>
    </cofactor>
</comment>
<keyword evidence="2 5" id="KW-0479">Metal-binding</keyword>
<evidence type="ECO:0000256" key="5">
    <source>
        <dbReference type="RuleBase" id="RU361277"/>
    </source>
</evidence>
<organism evidence="7 8">
    <name type="scientific">Wallemia mellicola (strain ATCC MYA-4683 / CBS 633.66)</name>
    <name type="common">Wallemia sebi (CBS 633.66)</name>
    <dbReference type="NCBI Taxonomy" id="671144"/>
    <lineage>
        <taxon>Eukaryota</taxon>
        <taxon>Fungi</taxon>
        <taxon>Dikarya</taxon>
        <taxon>Basidiomycota</taxon>
        <taxon>Wallemiomycotina</taxon>
        <taxon>Wallemiomycetes</taxon>
        <taxon>Wallemiales</taxon>
        <taxon>Wallemiaceae</taxon>
        <taxon>Wallemia</taxon>
    </lineage>
</organism>
<dbReference type="Gene3D" id="3.90.180.10">
    <property type="entry name" value="Medium-chain alcohol dehydrogenases, catalytic domain"/>
    <property type="match status" value="1"/>
</dbReference>
<evidence type="ECO:0000256" key="2">
    <source>
        <dbReference type="ARBA" id="ARBA00022723"/>
    </source>
</evidence>
<dbReference type="SUPFAM" id="SSF51735">
    <property type="entry name" value="NAD(P)-binding Rossmann-fold domains"/>
    <property type="match status" value="1"/>
</dbReference>
<dbReference type="KEGG" id="wse:WALSEDRAFT_36092"/>
<evidence type="ECO:0000256" key="4">
    <source>
        <dbReference type="ARBA" id="ARBA00023002"/>
    </source>
</evidence>
<keyword evidence="4" id="KW-0560">Oxidoreductase</keyword>
<dbReference type="eggNOG" id="KOG0023">
    <property type="taxonomic scope" value="Eukaryota"/>
</dbReference>
<dbReference type="SMART" id="SM00829">
    <property type="entry name" value="PKS_ER"/>
    <property type="match status" value="1"/>
</dbReference>
<dbReference type="Gene3D" id="3.40.50.720">
    <property type="entry name" value="NAD(P)-binding Rossmann-like Domain"/>
    <property type="match status" value="1"/>
</dbReference>
<dbReference type="Pfam" id="PF00107">
    <property type="entry name" value="ADH_zinc_N"/>
    <property type="match status" value="1"/>
</dbReference>
<dbReference type="SUPFAM" id="SSF50129">
    <property type="entry name" value="GroES-like"/>
    <property type="match status" value="1"/>
</dbReference>
<dbReference type="InterPro" id="IPR002328">
    <property type="entry name" value="ADH_Zn_CS"/>
</dbReference>
<dbReference type="RefSeq" id="XP_006956917.1">
    <property type="nucleotide sequence ID" value="XM_006956855.1"/>
</dbReference>
<evidence type="ECO:0000313" key="8">
    <source>
        <dbReference type="Proteomes" id="UP000005242"/>
    </source>
</evidence>
<dbReference type="PROSITE" id="PS00059">
    <property type="entry name" value="ADH_ZINC"/>
    <property type="match status" value="1"/>
</dbReference>
<proteinExistence type="inferred from homology"/>